<sequence>MARGYRVERLADVRPEWGPIRHVMAAPDNTSFALIAEPAEGVHRVVFGGRVIAETGPHEIMPMSLSFDGTKLAVAKRGRGRGEPTSEIFVNGEKRYDVPFETVYRFDWLDDERLAWSAWNTDDLRAKDDTIHYFVNGEDVTGRLEFEPVLMDRMRHAIHLKEGDRACVIYDDGSRSTPVTVPPGTDRFHWFDPFWATGERPERPERPEEAWDGARRSVRVRYRGVSGPIFDGIESFGGMRQFALNADGRRAAYVGIRYSGVARAMGRAVGASLSRIEGEPRGLSKLWAWPMALLFNPYMGIGHAYIEGSRRYFPVDHDREWKKGYRFASDHFYTPHDELVVTASGSDGLRVVIDEDEGPPFAAVENVRHLAAEDAVCYLAAKGDEILRIVAR</sequence>
<evidence type="ECO:0000313" key="1">
    <source>
        <dbReference type="EMBL" id="ALV85545.1"/>
    </source>
</evidence>
<dbReference type="AlphaFoldDB" id="A0A0U3KA03"/>
<organism evidence="1">
    <name type="scientific">uncultured bacterium pA1</name>
    <dbReference type="NCBI Taxonomy" id="1776268"/>
    <lineage>
        <taxon>Bacteria</taxon>
        <taxon>environmental samples</taxon>
    </lineage>
</organism>
<reference evidence="1" key="1">
    <citation type="journal article" date="2015" name="J. Microbiol. Biotechnol.">
        <title>Functional Metagenome Mining of Soil for a Novel Gentamicin Resistance Gene.</title>
        <authorList>
            <person name="Im H."/>
            <person name="Kim K.M."/>
            <person name="Lee S.H."/>
            <person name="Ryu C.M."/>
        </authorList>
    </citation>
    <scope>NUCLEOTIDE SEQUENCE</scope>
</reference>
<accession>A0A0U3KA03</accession>
<protein>
    <submittedName>
        <fullName evidence="1">Uncharacterized protein</fullName>
    </submittedName>
</protein>
<proteinExistence type="predicted"/>
<dbReference type="EMBL" id="KU240005">
    <property type="protein sequence ID" value="ALV85545.1"/>
    <property type="molecule type" value="Genomic_DNA"/>
</dbReference>
<name>A0A0U3KA03_9BACT</name>